<dbReference type="RefSeq" id="WP_152578316.1">
    <property type="nucleotide sequence ID" value="NZ_JAATJI010000001.1"/>
</dbReference>
<dbReference type="AlphaFoldDB" id="A0A7C9GVW8"/>
<accession>A0A7C9GVW8</accession>
<evidence type="ECO:0000256" key="1">
    <source>
        <dbReference type="SAM" id="SignalP"/>
    </source>
</evidence>
<reference evidence="3 4" key="1">
    <citation type="submission" date="2019-09" db="EMBL/GenBank/DDBJ databases">
        <title>Polymorphobacter sp. isolated from a lake in China.</title>
        <authorList>
            <person name="Liu Z."/>
        </authorList>
    </citation>
    <scope>NUCLEOTIDE SEQUENCE [LARGE SCALE GENOMIC DNA]</scope>
    <source>
        <strain evidence="3 4">D40P</strain>
    </source>
</reference>
<dbReference type="NCBIfam" id="TIGR02595">
    <property type="entry name" value="PEP_CTERM"/>
    <property type="match status" value="1"/>
</dbReference>
<feature type="chain" id="PRO_5028828952" evidence="1">
    <location>
        <begin position="24"/>
        <end position="213"/>
    </location>
</feature>
<dbReference type="EMBL" id="WIOL01000004">
    <property type="protein sequence ID" value="MQT17838.1"/>
    <property type="molecule type" value="Genomic_DNA"/>
</dbReference>
<protein>
    <submittedName>
        <fullName evidence="3">PEPxxWA-CTERM sorting domain-containing protein</fullName>
    </submittedName>
</protein>
<evidence type="ECO:0000313" key="4">
    <source>
        <dbReference type="Proteomes" id="UP000481327"/>
    </source>
</evidence>
<dbReference type="OrthoDB" id="7585624at2"/>
<dbReference type="InterPro" id="IPR013424">
    <property type="entry name" value="Ice-binding_C"/>
</dbReference>
<keyword evidence="1" id="KW-0732">Signal</keyword>
<sequence length="213" mass="21225">MRTNLAKLGVAVAAMLAASGANAVSFTSAAGAPDPAFAAGETAVVTFDAPNAAGYSFTAGTIGTATGTSGAAAAPAGDATTYGYVSSSFAPNFATLSTPGLRSISFYWGSIDAYNEVDVLGAGGSLLTTIGGSALPPANGDQGDAITNRRIYITAGVGETITGLTFRSTGVAFEFDTIAAAAVPEPQTWAMLIAGFGFVGIAARRRRARYVTA</sequence>
<proteinExistence type="predicted"/>
<dbReference type="NCBIfam" id="NF035944">
    <property type="entry name" value="PEPxxWA-CTERM"/>
    <property type="match status" value="1"/>
</dbReference>
<evidence type="ECO:0000313" key="3">
    <source>
        <dbReference type="EMBL" id="MQT17838.1"/>
    </source>
</evidence>
<evidence type="ECO:0000259" key="2">
    <source>
        <dbReference type="Pfam" id="PF07589"/>
    </source>
</evidence>
<dbReference type="Pfam" id="PF07589">
    <property type="entry name" value="PEP-CTERM"/>
    <property type="match status" value="1"/>
</dbReference>
<organism evidence="3 4">
    <name type="scientific">Sandarakinorhabdus fusca</name>
    <dbReference type="NCBI Taxonomy" id="1439888"/>
    <lineage>
        <taxon>Bacteria</taxon>
        <taxon>Pseudomonadati</taxon>
        <taxon>Pseudomonadota</taxon>
        <taxon>Alphaproteobacteria</taxon>
        <taxon>Sphingomonadales</taxon>
        <taxon>Sphingosinicellaceae</taxon>
        <taxon>Sandarakinorhabdus</taxon>
    </lineage>
</organism>
<feature type="signal peptide" evidence="1">
    <location>
        <begin position="1"/>
        <end position="23"/>
    </location>
</feature>
<gene>
    <name evidence="3" type="ORF">F3168_11280</name>
</gene>
<name>A0A7C9GVW8_9SPHN</name>
<keyword evidence="4" id="KW-1185">Reference proteome</keyword>
<comment type="caution">
    <text evidence="3">The sequence shown here is derived from an EMBL/GenBank/DDBJ whole genome shotgun (WGS) entry which is preliminary data.</text>
</comment>
<feature type="domain" description="Ice-binding protein C-terminal" evidence="2">
    <location>
        <begin position="182"/>
        <end position="206"/>
    </location>
</feature>
<dbReference type="Proteomes" id="UP000481327">
    <property type="component" value="Unassembled WGS sequence"/>
</dbReference>